<reference evidence="1 2" key="1">
    <citation type="journal article" date="2006" name="Nature">
        <title>Global trends of whole-genome duplications revealed by the ciliate Paramecium tetraurelia.</title>
        <authorList>
            <consortium name="Genoscope"/>
            <person name="Aury J.-M."/>
            <person name="Jaillon O."/>
            <person name="Duret L."/>
            <person name="Noel B."/>
            <person name="Jubin C."/>
            <person name="Porcel B.M."/>
            <person name="Segurens B."/>
            <person name="Daubin V."/>
            <person name="Anthouard V."/>
            <person name="Aiach N."/>
            <person name="Arnaiz O."/>
            <person name="Billaut A."/>
            <person name="Beisson J."/>
            <person name="Blanc I."/>
            <person name="Bouhouche K."/>
            <person name="Camara F."/>
            <person name="Duharcourt S."/>
            <person name="Guigo R."/>
            <person name="Gogendeau D."/>
            <person name="Katinka M."/>
            <person name="Keller A.-M."/>
            <person name="Kissmehl R."/>
            <person name="Klotz C."/>
            <person name="Koll F."/>
            <person name="Le Moue A."/>
            <person name="Lepere C."/>
            <person name="Malinsky S."/>
            <person name="Nowacki M."/>
            <person name="Nowak J.K."/>
            <person name="Plattner H."/>
            <person name="Poulain J."/>
            <person name="Ruiz F."/>
            <person name="Serrano V."/>
            <person name="Zagulski M."/>
            <person name="Dessen P."/>
            <person name="Betermier M."/>
            <person name="Weissenbach J."/>
            <person name="Scarpelli C."/>
            <person name="Schachter V."/>
            <person name="Sperling L."/>
            <person name="Meyer E."/>
            <person name="Cohen J."/>
            <person name="Wincker P."/>
        </authorList>
    </citation>
    <scope>NUCLEOTIDE SEQUENCE [LARGE SCALE GENOMIC DNA]</scope>
    <source>
        <strain evidence="1 2">Stock d4-2</strain>
    </source>
</reference>
<dbReference type="HOGENOM" id="CLU_606166_0_0_1"/>
<proteinExistence type="predicted"/>
<gene>
    <name evidence="1" type="ORF">GSPATT00005036001</name>
</gene>
<dbReference type="GeneID" id="5011845"/>
<dbReference type="RefSeq" id="XP_001426061.1">
    <property type="nucleotide sequence ID" value="XM_001426024.1"/>
</dbReference>
<sequence length="452" mass="53855">MQSSKAKETHNIIMQQYDGIDEIIQLNSQTQEKIQNQSEAENFSKIKDGLDEFLELVCDNILQNEEEINDYLNDNILINLNAQDKRKAIQYLFGFKQGNTKLDFLNNILDQNCEEQFNKSPELNENQYYLDARKNKEYSNILNKLTNDKFILVNKIPSQIASSKDFLERILNTQLQKVHLLFDYNEYQQGLKQLTQIELINILSQFIDDTDEKLQQIIGSISIRQCSQFQTYNDWIQEQEQNLFTTQQNQKFLNELLCLDLIKIQKDLITFISQQIGKLNHSDLNKKKNQQQGVLRIFQETLKMQICCNLSLDQIYFAITFYFWIKHHNKIVKFHQEISKPLGQVTDKKKENVLQTKLKQYKKENKEQDSIHNFLMDKIIFYKSDQQQFLKPNQQERNSNDYQVQNISNYFSKIFNQCFNMDSKMADGMDQQSNFIQFLNQLQEFHFYQTQI</sequence>
<dbReference type="EMBL" id="CT867997">
    <property type="protein sequence ID" value="CAK58663.1"/>
    <property type="molecule type" value="Genomic_DNA"/>
</dbReference>
<protein>
    <submittedName>
        <fullName evidence="1">Uncharacterized protein</fullName>
    </submittedName>
</protein>
<accession>A0BJE6</accession>
<keyword evidence="2" id="KW-1185">Reference proteome</keyword>
<dbReference type="Proteomes" id="UP000000600">
    <property type="component" value="Unassembled WGS sequence"/>
</dbReference>
<dbReference type="InParanoid" id="A0BJE6"/>
<evidence type="ECO:0000313" key="1">
    <source>
        <dbReference type="EMBL" id="CAK58663.1"/>
    </source>
</evidence>
<dbReference type="AlphaFoldDB" id="A0BJE6"/>
<evidence type="ECO:0000313" key="2">
    <source>
        <dbReference type="Proteomes" id="UP000000600"/>
    </source>
</evidence>
<name>A0BJE6_PARTE</name>
<organism evidence="1 2">
    <name type="scientific">Paramecium tetraurelia</name>
    <dbReference type="NCBI Taxonomy" id="5888"/>
    <lineage>
        <taxon>Eukaryota</taxon>
        <taxon>Sar</taxon>
        <taxon>Alveolata</taxon>
        <taxon>Ciliophora</taxon>
        <taxon>Intramacronucleata</taxon>
        <taxon>Oligohymenophorea</taxon>
        <taxon>Peniculida</taxon>
        <taxon>Parameciidae</taxon>
        <taxon>Paramecium</taxon>
    </lineage>
</organism>
<dbReference type="KEGG" id="ptm:GSPATT00005036001"/>